<dbReference type="AlphaFoldDB" id="A0A2P4X315"/>
<comment type="caution">
    <text evidence="1">The sequence shown here is derived from an EMBL/GenBank/DDBJ whole genome shotgun (WGS) entry which is preliminary data.</text>
</comment>
<dbReference type="EMBL" id="NCKW01016980">
    <property type="protein sequence ID" value="POM59933.1"/>
    <property type="molecule type" value="Genomic_DNA"/>
</dbReference>
<organism evidence="1 2">
    <name type="scientific">Phytophthora palmivora</name>
    <dbReference type="NCBI Taxonomy" id="4796"/>
    <lineage>
        <taxon>Eukaryota</taxon>
        <taxon>Sar</taxon>
        <taxon>Stramenopiles</taxon>
        <taxon>Oomycota</taxon>
        <taxon>Peronosporomycetes</taxon>
        <taxon>Peronosporales</taxon>
        <taxon>Peronosporaceae</taxon>
        <taxon>Phytophthora</taxon>
    </lineage>
</organism>
<sequence length="183" mass="19963">MRQGLLPLLPAEAEENSSVWVVGRQQVGHPVQHQEVICKASEMTEMMFDRGVGDGLPGRVNVRNCVDAADVTKIFGTMAKLIIEERFDGSRIITSMRLGSSPIAGRNNPSPFGAHATSGARRNVIDAAVSTPIRRSLILIMDGCDSHFPCLSYDQIKLVCLPFNATRQSQTLVKLVQDQASVM</sequence>
<dbReference type="OrthoDB" id="91777at2759"/>
<accession>A0A2P4X315</accession>
<dbReference type="Proteomes" id="UP000237271">
    <property type="component" value="Unassembled WGS sequence"/>
</dbReference>
<reference evidence="1 2" key="1">
    <citation type="journal article" date="2017" name="Genome Biol. Evol.">
        <title>Phytophthora megakarya and P. palmivora, closely related causal agents of cacao black pod rot, underwent increases in genome sizes and gene numbers by different mechanisms.</title>
        <authorList>
            <person name="Ali S.S."/>
            <person name="Shao J."/>
            <person name="Lary D.J."/>
            <person name="Kronmiller B."/>
            <person name="Shen D."/>
            <person name="Strem M.D."/>
            <person name="Amoako-Attah I."/>
            <person name="Akrofi A.Y."/>
            <person name="Begoude B.A."/>
            <person name="Ten Hoopen G.M."/>
            <person name="Coulibaly K."/>
            <person name="Kebe B.I."/>
            <person name="Melnick R.L."/>
            <person name="Guiltinan M.J."/>
            <person name="Tyler B.M."/>
            <person name="Meinhardt L.W."/>
            <person name="Bailey B.A."/>
        </authorList>
    </citation>
    <scope>NUCLEOTIDE SEQUENCE [LARGE SCALE GENOMIC DNA]</scope>
    <source>
        <strain evidence="2">sbr112.9</strain>
    </source>
</reference>
<proteinExistence type="predicted"/>
<keyword evidence="2" id="KW-1185">Reference proteome</keyword>
<evidence type="ECO:0000313" key="1">
    <source>
        <dbReference type="EMBL" id="POM59933.1"/>
    </source>
</evidence>
<evidence type="ECO:0000313" key="2">
    <source>
        <dbReference type="Proteomes" id="UP000237271"/>
    </source>
</evidence>
<gene>
    <name evidence="1" type="ORF">PHPALM_31274</name>
</gene>
<protein>
    <recommendedName>
        <fullName evidence="3">DDE-1 domain-containing protein</fullName>
    </recommendedName>
</protein>
<name>A0A2P4X315_9STRA</name>
<evidence type="ECO:0008006" key="3">
    <source>
        <dbReference type="Google" id="ProtNLM"/>
    </source>
</evidence>